<gene>
    <name evidence="7" type="primary">dabB</name>
    <name evidence="11" type="ORF">ACFOOG_03555</name>
</gene>
<comment type="subunit">
    <text evidence="7">Forms a complex with DabA.</text>
</comment>
<dbReference type="Pfam" id="PF00662">
    <property type="entry name" value="Proton_antipo_N"/>
    <property type="match status" value="1"/>
</dbReference>
<reference evidence="12" key="1">
    <citation type="journal article" date="2019" name="Int. J. Syst. Evol. Microbiol.">
        <title>The Global Catalogue of Microorganisms (GCM) 10K type strain sequencing project: providing services to taxonomists for standard genome sequencing and annotation.</title>
        <authorList>
            <consortium name="The Broad Institute Genomics Platform"/>
            <consortium name="The Broad Institute Genome Sequencing Center for Infectious Disease"/>
            <person name="Wu L."/>
            <person name="Ma J."/>
        </authorList>
    </citation>
    <scope>NUCLEOTIDE SEQUENCE [LARGE SCALE GENOMIC DNA]</scope>
    <source>
        <strain evidence="12">IBRC 10765</strain>
    </source>
</reference>
<sequence length="463" mass="50716">MEPSLWAFGPLNLIMLGLVTVIGGVVLHFSRAYLAGDAQVGRYYRWMVLTLVAVAVTVTANHLFLLLAGWVAISLALHRLLTHYPERRRAQLASHKKFLLARVAELTLLTSFLLILSQQQTPYISEIVAHYRALLSGEINGTLSVAEQVAAVGIAVAALIKCAQLPVHGWLMQVVEAPTPVSALLHAGIINLGGFLLLVFAPLIAMVPAAQWLILIVAGLTTLVSALVMTTRISQKVRLAWSTSAQMGLMLVECALGLYELALLHLLSHSAYKAYAFLNSGHAVWEDVQHRLAPRTTPRKRDWATALPIALLIVLGVVFATQYHGPVSPWLLLTLALALLLAENGRQRGFSGIRSTVLVVLGLAVSYGTLKSLLGQWVALPHTVSLYADLWVSALIIVLFLLSGLLRYRAHTPAMQKLSVWLFAGFYLDEWFSRLTLLIWPLETVPHDTPSISRPAHPVKEVV</sequence>
<evidence type="ECO:0000256" key="3">
    <source>
        <dbReference type="ARBA" id="ARBA00022475"/>
    </source>
</evidence>
<evidence type="ECO:0000313" key="12">
    <source>
        <dbReference type="Proteomes" id="UP001595617"/>
    </source>
</evidence>
<feature type="transmembrane region" description="Helical" evidence="7">
    <location>
        <begin position="357"/>
        <end position="378"/>
    </location>
</feature>
<dbReference type="Proteomes" id="UP001595617">
    <property type="component" value="Unassembled WGS sequence"/>
</dbReference>
<comment type="similarity">
    <text evidence="7">Belongs to the inorganic carbon transporter (TC 9.A.2) DabB family.</text>
</comment>
<feature type="transmembrane region" description="Helical" evidence="7">
    <location>
        <begin position="303"/>
        <end position="321"/>
    </location>
</feature>
<comment type="subcellular location">
    <subcellularLocation>
        <location evidence="7">Cell membrane</location>
        <topology evidence="7">Multi-pass membrane protein</topology>
    </subcellularLocation>
    <subcellularLocation>
        <location evidence="1">Endomembrane system</location>
        <topology evidence="1">Multi-pass membrane protein</topology>
    </subcellularLocation>
    <subcellularLocation>
        <location evidence="8">Membrane</location>
        <topology evidence="8">Multi-pass membrane protein</topology>
    </subcellularLocation>
</comment>
<accession>A0ABV7ZXM2</accession>
<evidence type="ECO:0000313" key="11">
    <source>
        <dbReference type="EMBL" id="MFC3851902.1"/>
    </source>
</evidence>
<feature type="transmembrane region" description="Helical" evidence="7">
    <location>
        <begin position="12"/>
        <end position="34"/>
    </location>
</feature>
<feature type="transmembrane region" description="Helical" evidence="7">
    <location>
        <begin position="327"/>
        <end position="345"/>
    </location>
</feature>
<feature type="transmembrane region" description="Helical" evidence="7">
    <location>
        <begin position="210"/>
        <end position="229"/>
    </location>
</feature>
<evidence type="ECO:0000256" key="2">
    <source>
        <dbReference type="ARBA" id="ARBA00022448"/>
    </source>
</evidence>
<feature type="domain" description="NADH-Ubiquinone oxidoreductase (complex I) chain 5 N-terminal" evidence="10">
    <location>
        <begin position="10"/>
        <end position="44"/>
    </location>
</feature>
<dbReference type="PANTHER" id="PTHR42829:SF1">
    <property type="entry name" value="INORGANIC CARBON TRANSPORTER SUBUNIT DABB-RELATED"/>
    <property type="match status" value="1"/>
</dbReference>
<dbReference type="Pfam" id="PF00361">
    <property type="entry name" value="Proton_antipo_M"/>
    <property type="match status" value="1"/>
</dbReference>
<keyword evidence="12" id="KW-1185">Reference proteome</keyword>
<dbReference type="EMBL" id="JBHRYR010000002">
    <property type="protein sequence ID" value="MFC3851902.1"/>
    <property type="molecule type" value="Genomic_DNA"/>
</dbReference>
<comment type="function">
    <text evidence="7">Part of an energy-coupled inorganic carbon pump.</text>
</comment>
<feature type="transmembrane region" description="Helical" evidence="7">
    <location>
        <begin position="149"/>
        <end position="171"/>
    </location>
</feature>
<proteinExistence type="inferred from homology"/>
<evidence type="ECO:0000256" key="7">
    <source>
        <dbReference type="HAMAP-Rule" id="MF_00862"/>
    </source>
</evidence>
<protein>
    <recommendedName>
        <fullName evidence="7">Probable inorganic carbon transporter subunit DabB</fullName>
    </recommendedName>
</protein>
<dbReference type="InterPro" id="IPR046396">
    <property type="entry name" value="Transporter_DabB"/>
</dbReference>
<feature type="domain" description="NADH:quinone oxidoreductase/Mrp antiporter transmembrane" evidence="9">
    <location>
        <begin position="60"/>
        <end position="289"/>
    </location>
</feature>
<evidence type="ECO:0000256" key="4">
    <source>
        <dbReference type="ARBA" id="ARBA00022692"/>
    </source>
</evidence>
<keyword evidence="3 7" id="KW-1003">Cell membrane</keyword>
<dbReference type="InterPro" id="IPR001516">
    <property type="entry name" value="Proton_antipo_N"/>
</dbReference>
<dbReference type="InterPro" id="IPR003945">
    <property type="entry name" value="NU5C-like"/>
</dbReference>
<feature type="transmembrane region" description="Helical" evidence="7">
    <location>
        <begin position="390"/>
        <end position="408"/>
    </location>
</feature>
<dbReference type="RefSeq" id="WP_380693435.1">
    <property type="nucleotide sequence ID" value="NZ_JBHRYR010000002.1"/>
</dbReference>
<keyword evidence="2 7" id="KW-0813">Transport</keyword>
<evidence type="ECO:0000259" key="10">
    <source>
        <dbReference type="Pfam" id="PF00662"/>
    </source>
</evidence>
<evidence type="ECO:0000256" key="8">
    <source>
        <dbReference type="RuleBase" id="RU000320"/>
    </source>
</evidence>
<name>A0ABV7ZXM2_9GAMM</name>
<keyword evidence="5 7" id="KW-1133">Transmembrane helix</keyword>
<comment type="caution">
    <text evidence="11">The sequence shown here is derived from an EMBL/GenBank/DDBJ whole genome shotgun (WGS) entry which is preliminary data.</text>
</comment>
<dbReference type="PANTHER" id="PTHR42829">
    <property type="entry name" value="NADH-UBIQUINONE OXIDOREDUCTASE CHAIN 5"/>
    <property type="match status" value="1"/>
</dbReference>
<evidence type="ECO:0000259" key="9">
    <source>
        <dbReference type="Pfam" id="PF00361"/>
    </source>
</evidence>
<organism evidence="11 12">
    <name type="scientific">Saccharospirillum mangrovi</name>
    <dbReference type="NCBI Taxonomy" id="2161747"/>
    <lineage>
        <taxon>Bacteria</taxon>
        <taxon>Pseudomonadati</taxon>
        <taxon>Pseudomonadota</taxon>
        <taxon>Gammaproteobacteria</taxon>
        <taxon>Oceanospirillales</taxon>
        <taxon>Saccharospirillaceae</taxon>
        <taxon>Saccharospirillum</taxon>
    </lineage>
</organism>
<keyword evidence="6 7" id="KW-0472">Membrane</keyword>
<feature type="transmembrane region" description="Helical" evidence="7">
    <location>
        <begin position="183"/>
        <end position="204"/>
    </location>
</feature>
<feature type="transmembrane region" description="Helical" evidence="7">
    <location>
        <begin position="46"/>
        <end position="77"/>
    </location>
</feature>
<dbReference type="NCBIfam" id="NF006029">
    <property type="entry name" value="PRK08168.1"/>
    <property type="match status" value="1"/>
</dbReference>
<evidence type="ECO:0000256" key="1">
    <source>
        <dbReference type="ARBA" id="ARBA00004127"/>
    </source>
</evidence>
<evidence type="ECO:0000256" key="5">
    <source>
        <dbReference type="ARBA" id="ARBA00022989"/>
    </source>
</evidence>
<dbReference type="HAMAP" id="MF_00862">
    <property type="entry name" value="DabB"/>
    <property type="match status" value="1"/>
</dbReference>
<dbReference type="PRINTS" id="PR01434">
    <property type="entry name" value="NADHDHGNASE5"/>
</dbReference>
<evidence type="ECO:0000256" key="6">
    <source>
        <dbReference type="ARBA" id="ARBA00023136"/>
    </source>
</evidence>
<keyword evidence="4 7" id="KW-0812">Transmembrane</keyword>
<dbReference type="InterPro" id="IPR001750">
    <property type="entry name" value="ND/Mrp_TM"/>
</dbReference>